<evidence type="ECO:0000313" key="1">
    <source>
        <dbReference type="EMBL" id="MCI94970.1"/>
    </source>
</evidence>
<dbReference type="Proteomes" id="UP000265520">
    <property type="component" value="Unassembled WGS sequence"/>
</dbReference>
<keyword evidence="2" id="KW-1185">Reference proteome</keyword>
<reference evidence="1 2" key="1">
    <citation type="journal article" date="2018" name="Front. Plant Sci.">
        <title>Red Clover (Trifolium pratense) and Zigzag Clover (T. medium) - A Picture of Genomic Similarities and Differences.</title>
        <authorList>
            <person name="Dluhosova J."/>
            <person name="Istvanek J."/>
            <person name="Nedelnik J."/>
            <person name="Repkova J."/>
        </authorList>
    </citation>
    <scope>NUCLEOTIDE SEQUENCE [LARGE SCALE GENOMIC DNA]</scope>
    <source>
        <strain evidence="2">cv. 10/8</strain>
        <tissue evidence="1">Leaf</tissue>
    </source>
</reference>
<accession>A0A392W8F2</accession>
<name>A0A392W8F2_9FABA</name>
<evidence type="ECO:0000313" key="2">
    <source>
        <dbReference type="Proteomes" id="UP000265520"/>
    </source>
</evidence>
<organism evidence="1 2">
    <name type="scientific">Trifolium medium</name>
    <dbReference type="NCBI Taxonomy" id="97028"/>
    <lineage>
        <taxon>Eukaryota</taxon>
        <taxon>Viridiplantae</taxon>
        <taxon>Streptophyta</taxon>
        <taxon>Embryophyta</taxon>
        <taxon>Tracheophyta</taxon>
        <taxon>Spermatophyta</taxon>
        <taxon>Magnoliopsida</taxon>
        <taxon>eudicotyledons</taxon>
        <taxon>Gunneridae</taxon>
        <taxon>Pentapetalae</taxon>
        <taxon>rosids</taxon>
        <taxon>fabids</taxon>
        <taxon>Fabales</taxon>
        <taxon>Fabaceae</taxon>
        <taxon>Papilionoideae</taxon>
        <taxon>50 kb inversion clade</taxon>
        <taxon>NPAAA clade</taxon>
        <taxon>Hologalegina</taxon>
        <taxon>IRL clade</taxon>
        <taxon>Trifolieae</taxon>
        <taxon>Trifolium</taxon>
    </lineage>
</organism>
<protein>
    <submittedName>
        <fullName evidence="1">Uncharacterized protein</fullName>
    </submittedName>
</protein>
<dbReference type="AlphaFoldDB" id="A0A392W8F2"/>
<proteinExistence type="predicted"/>
<feature type="non-terminal residue" evidence="1">
    <location>
        <position position="1"/>
    </location>
</feature>
<sequence length="39" mass="4653">EHEGHVSDHGLPFPEQNECPTQYAWCVDAAQDYQRDRWH</sequence>
<comment type="caution">
    <text evidence="1">The sequence shown here is derived from an EMBL/GenBank/DDBJ whole genome shotgun (WGS) entry which is preliminary data.</text>
</comment>
<dbReference type="EMBL" id="LXQA011371804">
    <property type="protein sequence ID" value="MCI94970.1"/>
    <property type="molecule type" value="Genomic_DNA"/>
</dbReference>